<organism evidence="3 4">
    <name type="scientific">Musa acuminata subsp. malaccensis</name>
    <name type="common">Wild banana</name>
    <name type="synonym">Musa malaccensis</name>
    <dbReference type="NCBI Taxonomy" id="214687"/>
    <lineage>
        <taxon>Eukaryota</taxon>
        <taxon>Viridiplantae</taxon>
        <taxon>Streptophyta</taxon>
        <taxon>Embryophyta</taxon>
        <taxon>Tracheophyta</taxon>
        <taxon>Spermatophyta</taxon>
        <taxon>Magnoliopsida</taxon>
        <taxon>Liliopsida</taxon>
        <taxon>Zingiberales</taxon>
        <taxon>Musaceae</taxon>
        <taxon>Musa</taxon>
    </lineage>
</organism>
<sequence length="114" mass="12549">MHHKSRVRVSDETRAQEFTAYTQRAPASRRRGTNLPPRCSDMILSVDPTSLPPMNTTGTGGLRPTSLARAFSISLPLGSSSSSCTAASTPRSWKRLLTVWHMQHELKLKTTTAL</sequence>
<protein>
    <submittedName>
        <fullName evidence="2">(wild Malaysian banana) hypothetical protein</fullName>
    </submittedName>
</protein>
<feature type="region of interest" description="Disordered" evidence="1">
    <location>
        <begin position="1"/>
        <end position="40"/>
    </location>
</feature>
<gene>
    <name evidence="2" type="ORF">GSMUA_59540.1</name>
</gene>
<dbReference type="Proteomes" id="UP000012960">
    <property type="component" value="Unplaced"/>
</dbReference>
<accession>A0A804HZ48</accession>
<evidence type="ECO:0000313" key="4">
    <source>
        <dbReference type="Proteomes" id="UP000012960"/>
    </source>
</evidence>
<dbReference type="InParanoid" id="A0A804HZ48"/>
<evidence type="ECO:0000313" key="3">
    <source>
        <dbReference type="EnsemblPlants" id="Ma02_p04280.1"/>
    </source>
</evidence>
<evidence type="ECO:0000256" key="1">
    <source>
        <dbReference type="SAM" id="MobiDB-lite"/>
    </source>
</evidence>
<dbReference type="Gramene" id="Ma02_t04280.1">
    <property type="protein sequence ID" value="Ma02_p04280.1"/>
    <property type="gene ID" value="Ma02_g04280"/>
</dbReference>
<reference evidence="3" key="2">
    <citation type="submission" date="2021-05" db="UniProtKB">
        <authorList>
            <consortium name="EnsemblPlants"/>
        </authorList>
    </citation>
    <scope>IDENTIFICATION</scope>
    <source>
        <strain evidence="3">subsp. malaccensis</strain>
    </source>
</reference>
<reference evidence="2" key="1">
    <citation type="submission" date="2021-03" db="EMBL/GenBank/DDBJ databases">
        <authorList>
            <consortium name="Genoscope - CEA"/>
            <person name="William W."/>
        </authorList>
    </citation>
    <scope>NUCLEOTIDE SEQUENCE</scope>
    <source>
        <strain evidence="2">Doubled-haploid Pahang</strain>
    </source>
</reference>
<dbReference type="AlphaFoldDB" id="A0A804HZ48"/>
<dbReference type="EnsemblPlants" id="Ma02_t04280.1">
    <property type="protein sequence ID" value="Ma02_p04280.1"/>
    <property type="gene ID" value="Ma02_g04280"/>
</dbReference>
<keyword evidence="4" id="KW-1185">Reference proteome</keyword>
<evidence type="ECO:0000313" key="2">
    <source>
        <dbReference type="EMBL" id="CAG1861060.1"/>
    </source>
</evidence>
<name>A0A804HZ48_MUSAM</name>
<dbReference type="EMBL" id="HG996467">
    <property type="protein sequence ID" value="CAG1861060.1"/>
    <property type="molecule type" value="Genomic_DNA"/>
</dbReference>
<proteinExistence type="predicted"/>
<dbReference type="OMA" id="WHMQHEL"/>